<dbReference type="EMBL" id="BMRE01000020">
    <property type="protein sequence ID" value="GGU48365.1"/>
    <property type="molecule type" value="Genomic_DNA"/>
</dbReference>
<dbReference type="PANTHER" id="PTHR41244:SF1">
    <property type="entry name" value="GLYCOSYLTRANSFERASE"/>
    <property type="match status" value="1"/>
</dbReference>
<feature type="domain" description="DUF5648" evidence="2">
    <location>
        <begin position="53"/>
        <end position="154"/>
    </location>
</feature>
<keyword evidence="1" id="KW-0732">Signal</keyword>
<dbReference type="Gene3D" id="3.20.20.80">
    <property type="entry name" value="Glycosidases"/>
    <property type="match status" value="1"/>
</dbReference>
<dbReference type="InterPro" id="IPR043708">
    <property type="entry name" value="DUF5648"/>
</dbReference>
<dbReference type="Pfam" id="PF14307">
    <property type="entry name" value="Glyco_tran_WbsX"/>
    <property type="match status" value="2"/>
</dbReference>
<evidence type="ECO:0000313" key="4">
    <source>
        <dbReference type="Proteomes" id="UP000649573"/>
    </source>
</evidence>
<accession>A0ABQ2UQ47</accession>
<proteinExistence type="predicted"/>
<feature type="chain" id="PRO_5046298266" description="DUF5648 domain-containing protein" evidence="1">
    <location>
        <begin position="29"/>
        <end position="574"/>
    </location>
</feature>
<protein>
    <recommendedName>
        <fullName evidence="2">DUF5648 domain-containing protein</fullName>
    </recommendedName>
</protein>
<sequence>MRAHVSLVAAIAAAASLITMSTSGTPTAAAGTGSESKVTDPVPLLELSTAGDQGMFWTLSQAEMQSAVSRYGMRVRADARVGYLRRQPFSGSQPIFRLRKQGQSAYLLTASTSERDQLTTGANPPFLNEGVVGHAFAASQPGTEILYRVRKEGLANSWRPVLASRLEEMRALGWDKVDGPLGHVHPRWIRAGAIYFGTFDANGNRAMMDRIEQYYGPEAKDDWWGGVRHAHDGHPKAVGHWPGEDFSHLKPSIGYYDDSKPETLERQITQASGAGLDHFAFYWYWNPGAATEQYAAGLRAFLAARNRAAMKFTVLPCIHPWNGGAGGTLRMPSDQIGQAADVLVNDYLSQPNILRANDGRPLLQLCDVRGIGKPNGGPVDNTINAEAVRQFSDAIRDRARTRLGEDVLIVLTTDNGVPKPELGLDGSYCPGRWDYATGSYENYVTAERRWFATIPGSLIRCATSDFDERPRIGISIADPVQPEDSPEEAKAKLHKSFRWYEDQSRAAFTRLLADIRADVDASTRPSTVDNFVLLYAWNEWHEGGVIEPNERDGCAYLDAVRAELRLSNGSGCVP</sequence>
<dbReference type="PANTHER" id="PTHR41244">
    <property type="entry name" value="RHAMNAN SYNTHESIS F"/>
    <property type="match status" value="1"/>
</dbReference>
<evidence type="ECO:0000313" key="3">
    <source>
        <dbReference type="EMBL" id="GGU48365.1"/>
    </source>
</evidence>
<organism evidence="3 4">
    <name type="scientific">Lentzea flava</name>
    <dbReference type="NCBI Taxonomy" id="103732"/>
    <lineage>
        <taxon>Bacteria</taxon>
        <taxon>Bacillati</taxon>
        <taxon>Actinomycetota</taxon>
        <taxon>Actinomycetes</taxon>
        <taxon>Pseudonocardiales</taxon>
        <taxon>Pseudonocardiaceae</taxon>
        <taxon>Lentzea</taxon>
    </lineage>
</organism>
<comment type="caution">
    <text evidence="3">The sequence shown here is derived from an EMBL/GenBank/DDBJ whole genome shotgun (WGS) entry which is preliminary data.</text>
</comment>
<dbReference type="Pfam" id="PF18885">
    <property type="entry name" value="DUF5648"/>
    <property type="match status" value="1"/>
</dbReference>
<dbReference type="RefSeq" id="WP_189255803.1">
    <property type="nucleotide sequence ID" value="NZ_BMRE01000020.1"/>
</dbReference>
<dbReference type="InterPro" id="IPR032719">
    <property type="entry name" value="WbsX"/>
</dbReference>
<name>A0ABQ2UQ47_9PSEU</name>
<dbReference type="Proteomes" id="UP000649573">
    <property type="component" value="Unassembled WGS sequence"/>
</dbReference>
<feature type="signal peptide" evidence="1">
    <location>
        <begin position="1"/>
        <end position="28"/>
    </location>
</feature>
<keyword evidence="4" id="KW-1185">Reference proteome</keyword>
<evidence type="ECO:0000259" key="2">
    <source>
        <dbReference type="Pfam" id="PF18885"/>
    </source>
</evidence>
<reference evidence="4" key="1">
    <citation type="journal article" date="2019" name="Int. J. Syst. Evol. Microbiol.">
        <title>The Global Catalogue of Microorganisms (GCM) 10K type strain sequencing project: providing services to taxonomists for standard genome sequencing and annotation.</title>
        <authorList>
            <consortium name="The Broad Institute Genomics Platform"/>
            <consortium name="The Broad Institute Genome Sequencing Center for Infectious Disease"/>
            <person name="Wu L."/>
            <person name="Ma J."/>
        </authorList>
    </citation>
    <scope>NUCLEOTIDE SEQUENCE [LARGE SCALE GENOMIC DNA]</scope>
    <source>
        <strain evidence="4">JCM 3296</strain>
    </source>
</reference>
<gene>
    <name evidence="3" type="ORF">GCM10010178_46390</name>
</gene>
<evidence type="ECO:0000256" key="1">
    <source>
        <dbReference type="SAM" id="SignalP"/>
    </source>
</evidence>